<dbReference type="InterPro" id="IPR019887">
    <property type="entry name" value="Tscrpt_reg_AsnC/Lrp_C"/>
</dbReference>
<sequence>MAEAYILINVQAGKARYVYEELSKIKEITHVDAIAGPFDIIATIKAPDFNTLGRIVIEKIQTISGVERTLTCTIIHFEQ</sequence>
<gene>
    <name evidence="3" type="ORF">ENT60_01025</name>
    <name evidence="2" type="ORF">ENU28_04020</name>
</gene>
<evidence type="ECO:0000313" key="3">
    <source>
        <dbReference type="EMBL" id="HGU47134.1"/>
    </source>
</evidence>
<name>A0A7C4W8Z3_UNCW3</name>
<organism evidence="3">
    <name type="scientific">candidate division WOR-3 bacterium</name>
    <dbReference type="NCBI Taxonomy" id="2052148"/>
    <lineage>
        <taxon>Bacteria</taxon>
        <taxon>Bacteria division WOR-3</taxon>
    </lineage>
</organism>
<evidence type="ECO:0000259" key="1">
    <source>
        <dbReference type="Pfam" id="PF01037"/>
    </source>
</evidence>
<evidence type="ECO:0000313" key="2">
    <source>
        <dbReference type="EMBL" id="HGQ55613.1"/>
    </source>
</evidence>
<dbReference type="EMBL" id="DTBX01000141">
    <property type="protein sequence ID" value="HGQ55613.1"/>
    <property type="molecule type" value="Genomic_DNA"/>
</dbReference>
<dbReference type="SUPFAM" id="SSF54909">
    <property type="entry name" value="Dimeric alpha+beta barrel"/>
    <property type="match status" value="1"/>
</dbReference>
<reference evidence="3" key="1">
    <citation type="journal article" date="2020" name="mSystems">
        <title>Genome- and Community-Level Interaction Insights into Carbon Utilization and Element Cycling Functions of Hydrothermarchaeota in Hydrothermal Sediment.</title>
        <authorList>
            <person name="Zhou Z."/>
            <person name="Liu Y."/>
            <person name="Xu W."/>
            <person name="Pan J."/>
            <person name="Luo Z.H."/>
            <person name="Li M."/>
        </authorList>
    </citation>
    <scope>NUCLEOTIDE SEQUENCE [LARGE SCALE GENOMIC DNA]</scope>
    <source>
        <strain evidence="3">SpSt-594</strain>
        <strain evidence="2">SpSt-655</strain>
    </source>
</reference>
<accession>A0A7C4W8Z3</accession>
<proteinExistence type="predicted"/>
<protein>
    <submittedName>
        <fullName evidence="3">Lrp/AsnC family transcriptional regulator</fullName>
    </submittedName>
</protein>
<dbReference type="EMBL" id="DSZH01000048">
    <property type="protein sequence ID" value="HGU47134.1"/>
    <property type="molecule type" value="Genomic_DNA"/>
</dbReference>
<dbReference type="InterPro" id="IPR011008">
    <property type="entry name" value="Dimeric_a/b-barrel"/>
</dbReference>
<feature type="domain" description="Transcription regulator AsnC/Lrp ligand binding" evidence="1">
    <location>
        <begin position="6"/>
        <end position="75"/>
    </location>
</feature>
<comment type="caution">
    <text evidence="3">The sequence shown here is derived from an EMBL/GenBank/DDBJ whole genome shotgun (WGS) entry which is preliminary data.</text>
</comment>
<dbReference type="AlphaFoldDB" id="A0A7C4W8Z3"/>
<dbReference type="Gene3D" id="3.30.70.920">
    <property type="match status" value="1"/>
</dbReference>
<dbReference type="Pfam" id="PF01037">
    <property type="entry name" value="AsnC_trans_reg"/>
    <property type="match status" value="1"/>
</dbReference>